<name>A0A3B0Y864_9ZZZZ</name>
<evidence type="ECO:0000259" key="5">
    <source>
        <dbReference type="Pfam" id="PF01625"/>
    </source>
</evidence>
<accession>A0A3B0Y864</accession>
<evidence type="ECO:0000256" key="1">
    <source>
        <dbReference type="ARBA" id="ARBA00012502"/>
    </source>
</evidence>
<dbReference type="GO" id="GO:0005737">
    <property type="term" value="C:cytoplasm"/>
    <property type="evidence" value="ECO:0007669"/>
    <property type="project" value="TreeGrafter"/>
</dbReference>
<reference evidence="6" key="1">
    <citation type="submission" date="2018-06" db="EMBL/GenBank/DDBJ databases">
        <authorList>
            <person name="Zhirakovskaya E."/>
        </authorList>
    </citation>
    <scope>NUCLEOTIDE SEQUENCE</scope>
</reference>
<comment type="catalytic activity">
    <reaction evidence="4">
        <text>[thioredoxin]-disulfide + L-methionine + H2O = L-methionine (S)-S-oxide + [thioredoxin]-dithiol</text>
        <dbReference type="Rhea" id="RHEA:19993"/>
        <dbReference type="Rhea" id="RHEA-COMP:10698"/>
        <dbReference type="Rhea" id="RHEA-COMP:10700"/>
        <dbReference type="ChEBI" id="CHEBI:15377"/>
        <dbReference type="ChEBI" id="CHEBI:29950"/>
        <dbReference type="ChEBI" id="CHEBI:50058"/>
        <dbReference type="ChEBI" id="CHEBI:57844"/>
        <dbReference type="ChEBI" id="CHEBI:58772"/>
        <dbReference type="EC" id="1.8.4.11"/>
    </reaction>
</comment>
<dbReference type="SUPFAM" id="SSF55068">
    <property type="entry name" value="Peptide methionine sulfoxide reductase"/>
    <property type="match status" value="1"/>
</dbReference>
<evidence type="ECO:0000256" key="4">
    <source>
        <dbReference type="ARBA" id="ARBA00048782"/>
    </source>
</evidence>
<dbReference type="AlphaFoldDB" id="A0A3B0Y864"/>
<feature type="non-terminal residue" evidence="6">
    <location>
        <position position="87"/>
    </location>
</feature>
<dbReference type="GO" id="GO:0033744">
    <property type="term" value="F:L-methionine:thioredoxin-disulfide S-oxidoreductase activity"/>
    <property type="evidence" value="ECO:0007669"/>
    <property type="project" value="RHEA"/>
</dbReference>
<dbReference type="InterPro" id="IPR050162">
    <property type="entry name" value="MsrA_MetSO_reductase"/>
</dbReference>
<evidence type="ECO:0000256" key="3">
    <source>
        <dbReference type="ARBA" id="ARBA00047806"/>
    </source>
</evidence>
<dbReference type="GO" id="GO:0034599">
    <property type="term" value="P:cellular response to oxidative stress"/>
    <property type="evidence" value="ECO:0007669"/>
    <property type="project" value="TreeGrafter"/>
</dbReference>
<feature type="domain" description="Peptide methionine sulphoxide reductase MsrA" evidence="5">
    <location>
        <begin position="47"/>
        <end position="87"/>
    </location>
</feature>
<dbReference type="PANTHER" id="PTHR42799">
    <property type="entry name" value="MITOCHONDRIAL PEPTIDE METHIONINE SULFOXIDE REDUCTASE"/>
    <property type="match status" value="1"/>
</dbReference>
<organism evidence="6">
    <name type="scientific">hydrothermal vent metagenome</name>
    <dbReference type="NCBI Taxonomy" id="652676"/>
    <lineage>
        <taxon>unclassified sequences</taxon>
        <taxon>metagenomes</taxon>
        <taxon>ecological metagenomes</taxon>
    </lineage>
</organism>
<comment type="catalytic activity">
    <reaction evidence="3">
        <text>L-methionyl-[protein] + [thioredoxin]-disulfide + H2O = L-methionyl-(S)-S-oxide-[protein] + [thioredoxin]-dithiol</text>
        <dbReference type="Rhea" id="RHEA:14217"/>
        <dbReference type="Rhea" id="RHEA-COMP:10698"/>
        <dbReference type="Rhea" id="RHEA-COMP:10700"/>
        <dbReference type="Rhea" id="RHEA-COMP:12313"/>
        <dbReference type="Rhea" id="RHEA-COMP:12315"/>
        <dbReference type="ChEBI" id="CHEBI:15377"/>
        <dbReference type="ChEBI" id="CHEBI:16044"/>
        <dbReference type="ChEBI" id="CHEBI:29950"/>
        <dbReference type="ChEBI" id="CHEBI:44120"/>
        <dbReference type="ChEBI" id="CHEBI:50058"/>
        <dbReference type="EC" id="1.8.4.11"/>
    </reaction>
</comment>
<gene>
    <name evidence="6" type="ORF">MNBD_GAMMA12-2224</name>
</gene>
<proteinExistence type="predicted"/>
<evidence type="ECO:0000313" key="6">
    <source>
        <dbReference type="EMBL" id="VAW71727.1"/>
    </source>
</evidence>
<dbReference type="Gene3D" id="3.30.1060.10">
    <property type="entry name" value="Peptide methionine sulphoxide reductase MsrA"/>
    <property type="match status" value="1"/>
</dbReference>
<protein>
    <recommendedName>
        <fullName evidence="1">peptide-methionine (S)-S-oxide reductase</fullName>
        <ecNumber evidence="1">1.8.4.11</ecNumber>
    </recommendedName>
</protein>
<dbReference type="InterPro" id="IPR036509">
    <property type="entry name" value="Met_Sox_Rdtase_MsrA_sf"/>
</dbReference>
<dbReference type="EC" id="1.8.4.11" evidence="1"/>
<evidence type="ECO:0000256" key="2">
    <source>
        <dbReference type="ARBA" id="ARBA00023002"/>
    </source>
</evidence>
<sequence length="87" mass="9575">MSSYDTQLTLPTKDQALAGRLAPMVINPNHFITGHKIVGPFDSPLQQAVFGLGCFWGAERKFWEANVQATAVGYTAGHTQNPHYEEV</sequence>
<dbReference type="EMBL" id="UOFL01000029">
    <property type="protein sequence ID" value="VAW71727.1"/>
    <property type="molecule type" value="Genomic_DNA"/>
</dbReference>
<dbReference type="Pfam" id="PF01625">
    <property type="entry name" value="PMSR"/>
    <property type="match status" value="1"/>
</dbReference>
<dbReference type="PANTHER" id="PTHR42799:SF2">
    <property type="entry name" value="MITOCHONDRIAL PEPTIDE METHIONINE SULFOXIDE REDUCTASE"/>
    <property type="match status" value="1"/>
</dbReference>
<dbReference type="InterPro" id="IPR002569">
    <property type="entry name" value="Met_Sox_Rdtase_MsrA_dom"/>
</dbReference>
<dbReference type="GO" id="GO:0008113">
    <property type="term" value="F:peptide-methionine (S)-S-oxide reductase activity"/>
    <property type="evidence" value="ECO:0007669"/>
    <property type="project" value="UniProtKB-EC"/>
</dbReference>
<keyword evidence="2 6" id="KW-0560">Oxidoreductase</keyword>